<evidence type="ECO:0000313" key="4">
    <source>
        <dbReference type="EMBL" id="TXL71875.1"/>
    </source>
</evidence>
<evidence type="ECO:0000313" key="5">
    <source>
        <dbReference type="Proteomes" id="UP000321638"/>
    </source>
</evidence>
<dbReference type="SUPFAM" id="SSF51679">
    <property type="entry name" value="Bacterial luciferase-like"/>
    <property type="match status" value="1"/>
</dbReference>
<dbReference type="OrthoDB" id="8477406at2"/>
<keyword evidence="5" id="KW-1185">Reference proteome</keyword>
<dbReference type="RefSeq" id="WP_147850283.1">
    <property type="nucleotide sequence ID" value="NZ_VDUZ01000038.1"/>
</dbReference>
<dbReference type="InterPro" id="IPR011251">
    <property type="entry name" value="Luciferase-like_dom"/>
</dbReference>
<dbReference type="Proteomes" id="UP000321638">
    <property type="component" value="Unassembled WGS sequence"/>
</dbReference>
<dbReference type="Pfam" id="PF00296">
    <property type="entry name" value="Bac_luciferase"/>
    <property type="match status" value="1"/>
</dbReference>
<dbReference type="EMBL" id="VDUZ01000038">
    <property type="protein sequence ID" value="TXL71875.1"/>
    <property type="molecule type" value="Genomic_DNA"/>
</dbReference>
<dbReference type="GO" id="GO:0004497">
    <property type="term" value="F:monooxygenase activity"/>
    <property type="evidence" value="ECO:0007669"/>
    <property type="project" value="UniProtKB-KW"/>
</dbReference>
<dbReference type="GO" id="GO:0005829">
    <property type="term" value="C:cytosol"/>
    <property type="evidence" value="ECO:0007669"/>
    <property type="project" value="TreeGrafter"/>
</dbReference>
<evidence type="ECO:0000259" key="3">
    <source>
        <dbReference type="Pfam" id="PF00296"/>
    </source>
</evidence>
<feature type="domain" description="Luciferase-like" evidence="3">
    <location>
        <begin position="1"/>
        <end position="324"/>
    </location>
</feature>
<comment type="caution">
    <text evidence="4">The sequence shown here is derived from an EMBL/GenBank/DDBJ whole genome shotgun (WGS) entry which is preliminary data.</text>
</comment>
<gene>
    <name evidence="4" type="ORF">FHP25_27935</name>
</gene>
<organism evidence="4 5">
    <name type="scientific">Vineibacter terrae</name>
    <dbReference type="NCBI Taxonomy" id="2586908"/>
    <lineage>
        <taxon>Bacteria</taxon>
        <taxon>Pseudomonadati</taxon>
        <taxon>Pseudomonadota</taxon>
        <taxon>Alphaproteobacteria</taxon>
        <taxon>Hyphomicrobiales</taxon>
        <taxon>Vineibacter</taxon>
    </lineage>
</organism>
<dbReference type="PANTHER" id="PTHR30137:SF8">
    <property type="entry name" value="BLR5498 PROTEIN"/>
    <property type="match status" value="1"/>
</dbReference>
<keyword evidence="1" id="KW-0560">Oxidoreductase</keyword>
<evidence type="ECO:0000256" key="1">
    <source>
        <dbReference type="ARBA" id="ARBA00023002"/>
    </source>
</evidence>
<reference evidence="4 5" key="1">
    <citation type="submission" date="2019-06" db="EMBL/GenBank/DDBJ databases">
        <title>New taxonomy in bacterial strain CC-CFT640, isolated from vineyard.</title>
        <authorList>
            <person name="Lin S.-Y."/>
            <person name="Tsai C.-F."/>
            <person name="Young C.-C."/>
        </authorList>
    </citation>
    <scope>NUCLEOTIDE SEQUENCE [LARGE SCALE GENOMIC DNA]</scope>
    <source>
        <strain evidence="4 5">CC-CFT640</strain>
    </source>
</reference>
<accession>A0A5C8PEF9</accession>
<dbReference type="InterPro" id="IPR050766">
    <property type="entry name" value="Bact_Lucif_Oxidored"/>
</dbReference>
<dbReference type="AlphaFoldDB" id="A0A5C8PEF9"/>
<evidence type="ECO:0000256" key="2">
    <source>
        <dbReference type="ARBA" id="ARBA00023033"/>
    </source>
</evidence>
<protein>
    <submittedName>
        <fullName evidence="4">LLM class flavin-dependent oxidoreductase</fullName>
    </submittedName>
</protein>
<dbReference type="GO" id="GO:0016705">
    <property type="term" value="F:oxidoreductase activity, acting on paired donors, with incorporation or reduction of molecular oxygen"/>
    <property type="evidence" value="ECO:0007669"/>
    <property type="project" value="InterPro"/>
</dbReference>
<dbReference type="Gene3D" id="3.20.20.30">
    <property type="entry name" value="Luciferase-like domain"/>
    <property type="match status" value="1"/>
</dbReference>
<name>A0A5C8PEF9_9HYPH</name>
<proteinExistence type="predicted"/>
<keyword evidence="2" id="KW-0503">Monooxygenase</keyword>
<sequence length="373" mass="41766">MKFGIFYEISVPRPWTREREREVYMNCLEQVKLADELGFEQVWAVEHHFLEEYSHCSAPELFLTACAMVTKNIRVGHGIVVCVPEFNHPIKIAERTATLDILSGGRLEVGTGRSATWTELGGFRANPDDTKKSWDEFVRCLPKMWMQESFSYQGEFWSMPERTILPKVYQRPHPPMWVAVTSPGTELDAADRGLGSLGLTFAGFAEQEKKIREYRRRIQLCEPVGAFVNEQVGTTNFLFCHEDNDIGVATGKRLGDTFNYLAAQLISTREVFASRSYQSLGLLPQLRRAATGPDASSEQAEGLCFGDPARIIRAIKRWESIGVDRINFLLNANEVVPQEQVLASLRLFAKEVMPAFATPASKRALAPAAAGGA</sequence>
<dbReference type="PANTHER" id="PTHR30137">
    <property type="entry name" value="LUCIFERASE-LIKE MONOOXYGENASE"/>
    <property type="match status" value="1"/>
</dbReference>
<dbReference type="InterPro" id="IPR036661">
    <property type="entry name" value="Luciferase-like_sf"/>
</dbReference>